<dbReference type="SMART" id="SM00320">
    <property type="entry name" value="WD40"/>
    <property type="match status" value="5"/>
</dbReference>
<dbReference type="InterPro" id="IPR019775">
    <property type="entry name" value="WD40_repeat_CS"/>
</dbReference>
<dbReference type="RefSeq" id="XP_025361054.1">
    <property type="nucleotide sequence ID" value="XM_025509286.1"/>
</dbReference>
<keyword evidence="4" id="KW-0833">Ubl conjugation pathway</keyword>
<protein>
    <submittedName>
        <fullName evidence="9">WD40 repeat-like protein</fullName>
    </submittedName>
</protein>
<dbReference type="Gene3D" id="2.130.10.10">
    <property type="entry name" value="YVTN repeat-like/Quinoprotein amine dehydrogenase"/>
    <property type="match status" value="2"/>
</dbReference>
<feature type="compositionally biased region" description="Basic residues" evidence="7">
    <location>
        <begin position="347"/>
        <end position="358"/>
    </location>
</feature>
<evidence type="ECO:0000256" key="8">
    <source>
        <dbReference type="SAM" id="Phobius"/>
    </source>
</evidence>
<name>A0A316UMC4_9BASI</name>
<dbReference type="PROSITE" id="PS00678">
    <property type="entry name" value="WD_REPEATS_1"/>
    <property type="match status" value="2"/>
</dbReference>
<dbReference type="InterPro" id="IPR036322">
    <property type="entry name" value="WD40_repeat_dom_sf"/>
</dbReference>
<evidence type="ECO:0000256" key="3">
    <source>
        <dbReference type="ARBA" id="ARBA00022737"/>
    </source>
</evidence>
<feature type="repeat" description="WD" evidence="6">
    <location>
        <begin position="130"/>
        <end position="171"/>
    </location>
</feature>
<dbReference type="SUPFAM" id="SSF50978">
    <property type="entry name" value="WD40 repeat-like"/>
    <property type="match status" value="1"/>
</dbReference>
<dbReference type="PROSITE" id="PS50294">
    <property type="entry name" value="WD_REPEATS_REGION"/>
    <property type="match status" value="1"/>
</dbReference>
<keyword evidence="8" id="KW-1133">Transmembrane helix</keyword>
<dbReference type="OrthoDB" id="2096344at2759"/>
<accession>A0A316UMC4</accession>
<sequence length="608" mass="65302">MPTDTFRAIIVSRLISIVTYASHSSIVSHSTTKGRDAPFITTVYLVAYAASLLSTQTFFLFIYNQGQCHAFESFGLLCAQSQAQDRSIGIIIHSDQPCPEWLAVGDNEGTLSLIDTSIPASDTDIRRPNWKATTGSLFSVSWRFDDRFIATSGSDYSVKVWDTASGKLVNSFHGSRGTARTIEWDPAGNGHLLASGGRDGAVHVYDTRTPTGHAVMNLGHGAGSGDEADRGDEPESLAPLLSLWSAHANSYSGVKRKTSVAATAPRGVTSISYHRHHQHNLITTGCTDARIKMWDLRFAVARKSHGSQQPRSGDAAGAPSFSRVPFSDVDVNAATPYSDTLITSSGRRARKVKPRKARPGSPSFVLGPSDHVDSELTDTACTSSEERIAIKPVYESNDLSTSVGHGWNARAHGISSIVGGIDDEGHGSSSSHTLWAACTDGRIYGVPYHLLDPAGSSSFDILAQRDEELASIETLYHPTQRGNSLYNRLSLCPDGRTLALGCNSGDVLLWDVKAKTPTVLRRFALADSSAALSGTGAHQRNCEVNSVSWCFAASGGEGDVGKGSAWKLASAADDCVVRTWTMDRALSGERSRRLDGDQGCGEEEDQYW</sequence>
<dbReference type="STRING" id="1569628.A0A316UMC4"/>
<keyword evidence="2 6" id="KW-0853">WD repeat</keyword>
<keyword evidence="3" id="KW-0677">Repeat</keyword>
<dbReference type="GO" id="GO:0005634">
    <property type="term" value="C:nucleus"/>
    <property type="evidence" value="ECO:0007669"/>
    <property type="project" value="TreeGrafter"/>
</dbReference>
<evidence type="ECO:0000256" key="5">
    <source>
        <dbReference type="ARBA" id="ARBA00038344"/>
    </source>
</evidence>
<evidence type="ECO:0000256" key="1">
    <source>
        <dbReference type="ARBA" id="ARBA00004906"/>
    </source>
</evidence>
<evidence type="ECO:0000256" key="7">
    <source>
        <dbReference type="SAM" id="MobiDB-lite"/>
    </source>
</evidence>
<dbReference type="InterPro" id="IPR001680">
    <property type="entry name" value="WD40_rpt"/>
</dbReference>
<organism evidence="9 10">
    <name type="scientific">Jaminaea rosea</name>
    <dbReference type="NCBI Taxonomy" id="1569628"/>
    <lineage>
        <taxon>Eukaryota</taxon>
        <taxon>Fungi</taxon>
        <taxon>Dikarya</taxon>
        <taxon>Basidiomycota</taxon>
        <taxon>Ustilaginomycotina</taxon>
        <taxon>Exobasidiomycetes</taxon>
        <taxon>Microstromatales</taxon>
        <taxon>Microstromatales incertae sedis</taxon>
        <taxon>Jaminaea</taxon>
    </lineage>
</organism>
<dbReference type="Proteomes" id="UP000245884">
    <property type="component" value="Unassembled WGS sequence"/>
</dbReference>
<evidence type="ECO:0000256" key="2">
    <source>
        <dbReference type="ARBA" id="ARBA00022574"/>
    </source>
</evidence>
<dbReference type="Pfam" id="PF00400">
    <property type="entry name" value="WD40"/>
    <property type="match status" value="3"/>
</dbReference>
<feature type="transmembrane region" description="Helical" evidence="8">
    <location>
        <begin position="6"/>
        <end position="27"/>
    </location>
</feature>
<dbReference type="PROSITE" id="PS50082">
    <property type="entry name" value="WD_REPEATS_2"/>
    <property type="match status" value="2"/>
</dbReference>
<dbReference type="InterPro" id="IPR051865">
    <property type="entry name" value="WD-repeat_CDT2_adapter"/>
</dbReference>
<proteinExistence type="inferred from homology"/>
<feature type="repeat" description="WD" evidence="6">
    <location>
        <begin position="172"/>
        <end position="209"/>
    </location>
</feature>
<reference evidence="9 10" key="1">
    <citation type="journal article" date="2018" name="Mol. Biol. Evol.">
        <title>Broad Genomic Sampling Reveals a Smut Pathogenic Ancestry of the Fungal Clade Ustilaginomycotina.</title>
        <authorList>
            <person name="Kijpornyongpan T."/>
            <person name="Mondo S.J."/>
            <person name="Barry K."/>
            <person name="Sandor L."/>
            <person name="Lee J."/>
            <person name="Lipzen A."/>
            <person name="Pangilinan J."/>
            <person name="LaButti K."/>
            <person name="Hainaut M."/>
            <person name="Henrissat B."/>
            <person name="Grigoriev I.V."/>
            <person name="Spatafora J.W."/>
            <person name="Aime M.C."/>
        </authorList>
    </citation>
    <scope>NUCLEOTIDE SEQUENCE [LARGE SCALE GENOMIC DNA]</scope>
    <source>
        <strain evidence="9 10">MCA 5214</strain>
    </source>
</reference>
<feature type="transmembrane region" description="Helical" evidence="8">
    <location>
        <begin position="39"/>
        <end position="63"/>
    </location>
</feature>
<keyword evidence="10" id="KW-1185">Reference proteome</keyword>
<evidence type="ECO:0000313" key="9">
    <source>
        <dbReference type="EMBL" id="PWN26442.1"/>
    </source>
</evidence>
<evidence type="ECO:0000256" key="4">
    <source>
        <dbReference type="ARBA" id="ARBA00022786"/>
    </source>
</evidence>
<evidence type="ECO:0000256" key="6">
    <source>
        <dbReference type="PROSITE-ProRule" id="PRU00221"/>
    </source>
</evidence>
<keyword evidence="8" id="KW-0472">Membrane</keyword>
<comment type="pathway">
    <text evidence="1">Protein modification; protein ubiquitination.</text>
</comment>
<dbReference type="GO" id="GO:0043161">
    <property type="term" value="P:proteasome-mediated ubiquitin-dependent protein catabolic process"/>
    <property type="evidence" value="ECO:0007669"/>
    <property type="project" value="TreeGrafter"/>
</dbReference>
<feature type="region of interest" description="Disordered" evidence="7">
    <location>
        <begin position="342"/>
        <end position="369"/>
    </location>
</feature>
<dbReference type="PANTHER" id="PTHR22852:SF0">
    <property type="entry name" value="DENTICLELESS PROTEIN HOMOLOG"/>
    <property type="match status" value="1"/>
</dbReference>
<dbReference type="GO" id="GO:0030674">
    <property type="term" value="F:protein-macromolecule adaptor activity"/>
    <property type="evidence" value="ECO:0007669"/>
    <property type="project" value="TreeGrafter"/>
</dbReference>
<evidence type="ECO:0000313" key="10">
    <source>
        <dbReference type="Proteomes" id="UP000245884"/>
    </source>
</evidence>
<dbReference type="InterPro" id="IPR015943">
    <property type="entry name" value="WD40/YVTN_repeat-like_dom_sf"/>
</dbReference>
<dbReference type="GeneID" id="37031109"/>
<gene>
    <name evidence="9" type="ORF">BDZ90DRAFT_280481</name>
</gene>
<dbReference type="EMBL" id="KZ819671">
    <property type="protein sequence ID" value="PWN26442.1"/>
    <property type="molecule type" value="Genomic_DNA"/>
</dbReference>
<dbReference type="PANTHER" id="PTHR22852">
    <property type="entry name" value="LETHAL 2 DENTICLELESS PROTEIN RETINOIC ACID-REGULATED NUCLEAR MATRIX-ASSOCIATED PROTEIN"/>
    <property type="match status" value="1"/>
</dbReference>
<keyword evidence="8" id="KW-0812">Transmembrane</keyword>
<comment type="similarity">
    <text evidence="5">Belongs to the WD repeat cdt2 family.</text>
</comment>
<dbReference type="AlphaFoldDB" id="A0A316UMC4"/>